<evidence type="ECO:0000313" key="2">
    <source>
        <dbReference type="Proteomes" id="UP000013085"/>
    </source>
</evidence>
<proteinExistence type="predicted"/>
<protein>
    <recommendedName>
        <fullName evidence="3">Cytidylate kinase</fullName>
    </recommendedName>
</protein>
<dbReference type="HOGENOM" id="CLU_065155_3_1_9"/>
<dbReference type="SUPFAM" id="SSF52540">
    <property type="entry name" value="P-loop containing nucleoside triphosphate hydrolases"/>
    <property type="match status" value="1"/>
</dbReference>
<organism evidence="1 2">
    <name type="scientific">[Clostridium] clostridioforme 90A8</name>
    <dbReference type="NCBI Taxonomy" id="999408"/>
    <lineage>
        <taxon>Bacteria</taxon>
        <taxon>Bacillati</taxon>
        <taxon>Bacillota</taxon>
        <taxon>Clostridia</taxon>
        <taxon>Lachnospirales</taxon>
        <taxon>Lachnospiraceae</taxon>
        <taxon>Enterocloster</taxon>
    </lineage>
</organism>
<dbReference type="EMBL" id="AGYR01000075">
    <property type="protein sequence ID" value="ENZ06661.1"/>
    <property type="molecule type" value="Genomic_DNA"/>
</dbReference>
<dbReference type="RefSeq" id="WP_002587040.1">
    <property type="nucleotide sequence ID" value="NZ_KB850996.1"/>
</dbReference>
<comment type="caution">
    <text evidence="1">The sequence shown here is derived from an EMBL/GenBank/DDBJ whole genome shotgun (WGS) entry which is preliminary data.</text>
</comment>
<name>A0A0E2H2H3_9FIRM</name>
<dbReference type="AlphaFoldDB" id="A0A0E2H2H3"/>
<gene>
    <name evidence="1" type="ORF">HMPREF1090_05464</name>
</gene>
<dbReference type="GeneID" id="57964022"/>
<dbReference type="PATRIC" id="fig|999408.3.peg.5867"/>
<dbReference type="Proteomes" id="UP000013085">
    <property type="component" value="Unassembled WGS sequence"/>
</dbReference>
<dbReference type="Gene3D" id="3.40.50.300">
    <property type="entry name" value="P-loop containing nucleotide triphosphate hydrolases"/>
    <property type="match status" value="1"/>
</dbReference>
<sequence>MGRNCCITIERQYGSGGREVARILSERLGIPCYGRELLAVTAKDNGISIEELKKLDEKRTGSLLHDLVLYAFRFQNYNRMQEPFDINKEVSDTIRRLARKGPCIFIGRCADFALDGECDVLKLFIYASSMEKRKRRICEVDDIAFEKAEEELQKRDSQRSDYYHYFTGKNWGDMENYDACLNTSVLGYEGCADLIMKMME</sequence>
<dbReference type="Pfam" id="PF13189">
    <property type="entry name" value="Cytidylate_kin2"/>
    <property type="match status" value="1"/>
</dbReference>
<evidence type="ECO:0000313" key="1">
    <source>
        <dbReference type="EMBL" id="ENZ06661.1"/>
    </source>
</evidence>
<evidence type="ECO:0008006" key="3">
    <source>
        <dbReference type="Google" id="ProtNLM"/>
    </source>
</evidence>
<accession>A0A0E2H2H3</accession>
<reference evidence="1 2" key="1">
    <citation type="submission" date="2013-01" db="EMBL/GenBank/DDBJ databases">
        <title>The Genome Sequence of Clostridium clostridioforme 90A8.</title>
        <authorList>
            <consortium name="The Broad Institute Genome Sequencing Platform"/>
            <person name="Earl A."/>
            <person name="Ward D."/>
            <person name="Feldgarden M."/>
            <person name="Gevers D."/>
            <person name="Courvalin P."/>
            <person name="Lambert T."/>
            <person name="Walker B."/>
            <person name="Young S.K."/>
            <person name="Zeng Q."/>
            <person name="Gargeya S."/>
            <person name="Fitzgerald M."/>
            <person name="Haas B."/>
            <person name="Abouelleil A."/>
            <person name="Alvarado L."/>
            <person name="Arachchi H.M."/>
            <person name="Berlin A.M."/>
            <person name="Chapman S.B."/>
            <person name="Dewar J."/>
            <person name="Goldberg J."/>
            <person name="Griggs A."/>
            <person name="Gujja S."/>
            <person name="Hansen M."/>
            <person name="Howarth C."/>
            <person name="Imamovic A."/>
            <person name="Larimer J."/>
            <person name="McCowan C."/>
            <person name="Murphy C."/>
            <person name="Neiman D."/>
            <person name="Pearson M."/>
            <person name="Priest M."/>
            <person name="Roberts A."/>
            <person name="Saif S."/>
            <person name="Shea T."/>
            <person name="Sisk P."/>
            <person name="Sykes S."/>
            <person name="Wortman J."/>
            <person name="Nusbaum C."/>
            <person name="Birren B."/>
        </authorList>
    </citation>
    <scope>NUCLEOTIDE SEQUENCE [LARGE SCALE GENOMIC DNA]</scope>
    <source>
        <strain evidence="1 2">90A8</strain>
    </source>
</reference>
<dbReference type="InterPro" id="IPR027417">
    <property type="entry name" value="P-loop_NTPase"/>
</dbReference>